<dbReference type="AlphaFoldDB" id="A0A1Y2B0U5"/>
<proteinExistence type="predicted"/>
<dbReference type="Proteomes" id="UP000193642">
    <property type="component" value="Unassembled WGS sequence"/>
</dbReference>
<sequence length="248" mass="26842">MSPKQAQSKGSSKNAKTSKERLYLTQSTTTPNRIALTPCPPSIPKLTAIQESVESLLTVFSSTRVHRDRLIYALAGCLFCPQSPPPFGGSKTKPGYISFDGESAYELLHYIVAESLGIQWKLKQTKAVKLVGASVNRVLGLHYAGIKDEVDELMLKGMKKAGHSEWFGVVRVPEHLVHVSEEGCVGPFVAFVMPSTTVEKKELQTSVIARGLLGRECAIGAIGSVRKVEVDHSKLSQASSSGNTSLFL</sequence>
<name>A0A1Y2B0U5_9FUNG</name>
<gene>
    <name evidence="2" type="ORF">BCR33DRAFT_858103</name>
</gene>
<dbReference type="OrthoDB" id="2149476at2759"/>
<organism evidence="2 3">
    <name type="scientific">Rhizoclosmatium globosum</name>
    <dbReference type="NCBI Taxonomy" id="329046"/>
    <lineage>
        <taxon>Eukaryota</taxon>
        <taxon>Fungi</taxon>
        <taxon>Fungi incertae sedis</taxon>
        <taxon>Chytridiomycota</taxon>
        <taxon>Chytridiomycota incertae sedis</taxon>
        <taxon>Chytridiomycetes</taxon>
        <taxon>Chytridiales</taxon>
        <taxon>Chytriomycetaceae</taxon>
        <taxon>Rhizoclosmatium</taxon>
    </lineage>
</organism>
<keyword evidence="3" id="KW-1185">Reference proteome</keyword>
<evidence type="ECO:0000313" key="2">
    <source>
        <dbReference type="EMBL" id="ORY28433.1"/>
    </source>
</evidence>
<feature type="compositionally biased region" description="Polar residues" evidence="1">
    <location>
        <begin position="1"/>
        <end position="15"/>
    </location>
</feature>
<reference evidence="2 3" key="1">
    <citation type="submission" date="2016-07" db="EMBL/GenBank/DDBJ databases">
        <title>Pervasive Adenine N6-methylation of Active Genes in Fungi.</title>
        <authorList>
            <consortium name="DOE Joint Genome Institute"/>
            <person name="Mondo S.J."/>
            <person name="Dannebaum R.O."/>
            <person name="Kuo R.C."/>
            <person name="Labutti K."/>
            <person name="Haridas S."/>
            <person name="Kuo A."/>
            <person name="Salamov A."/>
            <person name="Ahrendt S.R."/>
            <person name="Lipzen A."/>
            <person name="Sullivan W."/>
            <person name="Andreopoulos W.B."/>
            <person name="Clum A."/>
            <person name="Lindquist E."/>
            <person name="Daum C."/>
            <person name="Ramamoorthy G.K."/>
            <person name="Gryganskyi A."/>
            <person name="Culley D."/>
            <person name="Magnuson J.K."/>
            <person name="James T.Y."/>
            <person name="O'Malley M.A."/>
            <person name="Stajich J.E."/>
            <person name="Spatafora J.W."/>
            <person name="Visel A."/>
            <person name="Grigoriev I.V."/>
        </authorList>
    </citation>
    <scope>NUCLEOTIDE SEQUENCE [LARGE SCALE GENOMIC DNA]</scope>
    <source>
        <strain evidence="2 3">JEL800</strain>
    </source>
</reference>
<comment type="caution">
    <text evidence="2">The sequence shown here is derived from an EMBL/GenBank/DDBJ whole genome shotgun (WGS) entry which is preliminary data.</text>
</comment>
<evidence type="ECO:0000256" key="1">
    <source>
        <dbReference type="SAM" id="MobiDB-lite"/>
    </source>
</evidence>
<evidence type="ECO:0000313" key="3">
    <source>
        <dbReference type="Proteomes" id="UP000193642"/>
    </source>
</evidence>
<dbReference type="EMBL" id="MCGO01000095">
    <property type="protein sequence ID" value="ORY28433.1"/>
    <property type="molecule type" value="Genomic_DNA"/>
</dbReference>
<feature type="region of interest" description="Disordered" evidence="1">
    <location>
        <begin position="1"/>
        <end position="24"/>
    </location>
</feature>
<protein>
    <submittedName>
        <fullName evidence="2">Uncharacterized protein</fullName>
    </submittedName>
</protein>
<accession>A0A1Y2B0U5</accession>